<evidence type="ECO:0000256" key="1">
    <source>
        <dbReference type="SAM" id="MobiDB-lite"/>
    </source>
</evidence>
<dbReference type="Proteomes" id="UP001287356">
    <property type="component" value="Unassembled WGS sequence"/>
</dbReference>
<feature type="compositionally biased region" description="Acidic residues" evidence="1">
    <location>
        <begin position="422"/>
        <end position="443"/>
    </location>
</feature>
<feature type="region of interest" description="Disordered" evidence="1">
    <location>
        <begin position="489"/>
        <end position="543"/>
    </location>
</feature>
<feature type="region of interest" description="Disordered" evidence="1">
    <location>
        <begin position="405"/>
        <end position="448"/>
    </location>
</feature>
<dbReference type="AlphaFoldDB" id="A0AAE0N2I0"/>
<comment type="caution">
    <text evidence="2">The sequence shown here is derived from an EMBL/GenBank/DDBJ whole genome shotgun (WGS) entry which is preliminary data.</text>
</comment>
<sequence>MCHTTRFVYTVCTHDRVEETKCEARQAAESSSKSALLSWFSTRPSKICAKNSTKTGEAVMGFCAGCRAVFKGHNTRNLTAIKNYWAYKNTMELLGPVSAHEIPADVIFGRPIPEDPTDIRFELTALVDRLTYFDSDTMETRLRRAQKARVRTIKWASSGPESTISADRRSSRASVQIRGIAEVLDIPPRAAQRVSNSTSEDKPNAHLETLEALCGDAMDETEFTSWTSKDYSPTRESTRVGKTASMADIGTIGGDITNAYGQFAAVHEANIDEGPGDVYDLFFRAGLSPSIKKHFGTLHGTSAIGETALIPDLDRIERDIADLLRDRVADPTKRRESSIFLSHWSQSTLVSGPSGRGTLYPGFSVDSDVAALDCAPEHVEHVTAVKEDEEEELSDILDCYNDDPQEKLAESVPPDFVSDSECSSDEEEEEEEEDKEEEEDGNDVIDFYSTTGQPRRILDRYLGLFEEEQRDDSLWKRKYEEAYLLAQNISRIESGWPDETTPAADDDSGSEYSESQSRAGSKASSSSYSTDGISKHSRLHNSQ</sequence>
<gene>
    <name evidence="2" type="ORF">B0T24DRAFT_378867</name>
</gene>
<evidence type="ECO:0000313" key="3">
    <source>
        <dbReference type="Proteomes" id="UP001287356"/>
    </source>
</evidence>
<accession>A0AAE0N2I0</accession>
<reference evidence="2" key="1">
    <citation type="journal article" date="2023" name="Mol. Phylogenet. Evol.">
        <title>Genome-scale phylogeny and comparative genomics of the fungal order Sordariales.</title>
        <authorList>
            <person name="Hensen N."/>
            <person name="Bonometti L."/>
            <person name="Westerberg I."/>
            <person name="Brannstrom I.O."/>
            <person name="Guillou S."/>
            <person name="Cros-Aarteil S."/>
            <person name="Calhoun S."/>
            <person name="Haridas S."/>
            <person name="Kuo A."/>
            <person name="Mondo S."/>
            <person name="Pangilinan J."/>
            <person name="Riley R."/>
            <person name="LaButti K."/>
            <person name="Andreopoulos B."/>
            <person name="Lipzen A."/>
            <person name="Chen C."/>
            <person name="Yan M."/>
            <person name="Daum C."/>
            <person name="Ng V."/>
            <person name="Clum A."/>
            <person name="Steindorff A."/>
            <person name="Ohm R.A."/>
            <person name="Martin F."/>
            <person name="Silar P."/>
            <person name="Natvig D.O."/>
            <person name="Lalanne C."/>
            <person name="Gautier V."/>
            <person name="Ament-Velasquez S.L."/>
            <person name="Kruys A."/>
            <person name="Hutchinson M.I."/>
            <person name="Powell A.J."/>
            <person name="Barry K."/>
            <person name="Miller A.N."/>
            <person name="Grigoriev I.V."/>
            <person name="Debuchy R."/>
            <person name="Gladieux P."/>
            <person name="Hiltunen Thoren M."/>
            <person name="Johannesson H."/>
        </authorList>
    </citation>
    <scope>NUCLEOTIDE SEQUENCE</scope>
    <source>
        <strain evidence="2">CBS 958.72</strain>
    </source>
</reference>
<feature type="compositionally biased region" description="Low complexity" evidence="1">
    <location>
        <begin position="513"/>
        <end position="529"/>
    </location>
</feature>
<dbReference type="EMBL" id="JAULSN010000007">
    <property type="protein sequence ID" value="KAK3367034.1"/>
    <property type="molecule type" value="Genomic_DNA"/>
</dbReference>
<name>A0AAE0N2I0_9PEZI</name>
<reference evidence="2" key="2">
    <citation type="submission" date="2023-06" db="EMBL/GenBank/DDBJ databases">
        <authorList>
            <consortium name="Lawrence Berkeley National Laboratory"/>
            <person name="Haridas S."/>
            <person name="Hensen N."/>
            <person name="Bonometti L."/>
            <person name="Westerberg I."/>
            <person name="Brannstrom I.O."/>
            <person name="Guillou S."/>
            <person name="Cros-Aarteil S."/>
            <person name="Calhoun S."/>
            <person name="Kuo A."/>
            <person name="Mondo S."/>
            <person name="Pangilinan J."/>
            <person name="Riley R."/>
            <person name="Labutti K."/>
            <person name="Andreopoulos B."/>
            <person name="Lipzen A."/>
            <person name="Chen C."/>
            <person name="Yanf M."/>
            <person name="Daum C."/>
            <person name="Ng V."/>
            <person name="Clum A."/>
            <person name="Steindorff A."/>
            <person name="Ohm R."/>
            <person name="Martin F."/>
            <person name="Silar P."/>
            <person name="Natvig D."/>
            <person name="Lalanne C."/>
            <person name="Gautier V."/>
            <person name="Ament-Velasquez S.L."/>
            <person name="Kruys A."/>
            <person name="Hutchinson M.I."/>
            <person name="Powell A.J."/>
            <person name="Barry K."/>
            <person name="Miller A.N."/>
            <person name="Grigoriev I.V."/>
            <person name="Debuchy R."/>
            <person name="Gladieux P."/>
            <person name="Thoren M.H."/>
            <person name="Johannesson H."/>
        </authorList>
    </citation>
    <scope>NUCLEOTIDE SEQUENCE</scope>
    <source>
        <strain evidence="2">CBS 958.72</strain>
    </source>
</reference>
<protein>
    <submittedName>
        <fullName evidence="2">Uncharacterized protein</fullName>
    </submittedName>
</protein>
<evidence type="ECO:0000313" key="2">
    <source>
        <dbReference type="EMBL" id="KAK3367034.1"/>
    </source>
</evidence>
<organism evidence="2 3">
    <name type="scientific">Lasiosphaeria ovina</name>
    <dbReference type="NCBI Taxonomy" id="92902"/>
    <lineage>
        <taxon>Eukaryota</taxon>
        <taxon>Fungi</taxon>
        <taxon>Dikarya</taxon>
        <taxon>Ascomycota</taxon>
        <taxon>Pezizomycotina</taxon>
        <taxon>Sordariomycetes</taxon>
        <taxon>Sordariomycetidae</taxon>
        <taxon>Sordariales</taxon>
        <taxon>Lasiosphaeriaceae</taxon>
        <taxon>Lasiosphaeria</taxon>
    </lineage>
</organism>
<proteinExistence type="predicted"/>
<keyword evidence="3" id="KW-1185">Reference proteome</keyword>